<accession>A0A4S2H0R8</accession>
<dbReference type="CDD" id="cd02208">
    <property type="entry name" value="cupin_RmlC-like"/>
    <property type="match status" value="1"/>
</dbReference>
<dbReference type="InterPro" id="IPR011051">
    <property type="entry name" value="RmlC_Cupin_sf"/>
</dbReference>
<evidence type="ECO:0000259" key="4">
    <source>
        <dbReference type="PROSITE" id="PS01124"/>
    </source>
</evidence>
<dbReference type="GO" id="GO:0003700">
    <property type="term" value="F:DNA-binding transcription factor activity"/>
    <property type="evidence" value="ECO:0007669"/>
    <property type="project" value="InterPro"/>
</dbReference>
<feature type="domain" description="HTH araC/xylS-type" evidence="4">
    <location>
        <begin position="128"/>
        <end position="221"/>
    </location>
</feature>
<dbReference type="SMART" id="SM00342">
    <property type="entry name" value="HTH_ARAC"/>
    <property type="match status" value="1"/>
</dbReference>
<dbReference type="SUPFAM" id="SSF51182">
    <property type="entry name" value="RmlC-like cupins"/>
    <property type="match status" value="1"/>
</dbReference>
<dbReference type="EMBL" id="SRXW01000002">
    <property type="protein sequence ID" value="TGY89120.1"/>
    <property type="molecule type" value="Genomic_DNA"/>
</dbReference>
<sequence length="226" mass="23879">MTAQPAFAPVKLLPARDRLARHRHPTAYATIVLEGGYAEFGETGRIEAGPGDILVHAPFCAHADRGGARVSRLVNLALPGRPRTGIARSGDLDLIVRLARGDPLEAAAEIARLAVVPANREADWPDALARRLSEQDVDLAAFAREAGLRPETVSRGFGSRFGIAPQSFAAEARARRAWRAAVDTPASLSAIASETGFCDQAHMTRAVTALTGAPPGAWRRAAALPA</sequence>
<dbReference type="SUPFAM" id="SSF46689">
    <property type="entry name" value="Homeodomain-like"/>
    <property type="match status" value="1"/>
</dbReference>
<dbReference type="GO" id="GO:0043565">
    <property type="term" value="F:sequence-specific DNA binding"/>
    <property type="evidence" value="ECO:0007669"/>
    <property type="project" value="InterPro"/>
</dbReference>
<keyword evidence="3" id="KW-0804">Transcription</keyword>
<dbReference type="PANTHER" id="PTHR46796">
    <property type="entry name" value="HTH-TYPE TRANSCRIPTIONAL ACTIVATOR RHAS-RELATED"/>
    <property type="match status" value="1"/>
</dbReference>
<keyword evidence="1" id="KW-0805">Transcription regulation</keyword>
<dbReference type="OrthoDB" id="9809338at2"/>
<organism evidence="5 6">
    <name type="scientific">Marinicauda algicola</name>
    <dbReference type="NCBI Taxonomy" id="2029849"/>
    <lineage>
        <taxon>Bacteria</taxon>
        <taxon>Pseudomonadati</taxon>
        <taxon>Pseudomonadota</taxon>
        <taxon>Alphaproteobacteria</taxon>
        <taxon>Maricaulales</taxon>
        <taxon>Maricaulaceae</taxon>
        <taxon>Marinicauda</taxon>
    </lineage>
</organism>
<dbReference type="Proteomes" id="UP000308054">
    <property type="component" value="Unassembled WGS sequence"/>
</dbReference>
<evidence type="ECO:0000313" key="5">
    <source>
        <dbReference type="EMBL" id="TGY89120.1"/>
    </source>
</evidence>
<evidence type="ECO:0000313" key="6">
    <source>
        <dbReference type="Proteomes" id="UP000308054"/>
    </source>
</evidence>
<keyword evidence="2" id="KW-0238">DNA-binding</keyword>
<dbReference type="Pfam" id="PF12833">
    <property type="entry name" value="HTH_18"/>
    <property type="match status" value="1"/>
</dbReference>
<dbReference type="InterPro" id="IPR050204">
    <property type="entry name" value="AraC_XylS_family_regulators"/>
</dbReference>
<dbReference type="PROSITE" id="PS01124">
    <property type="entry name" value="HTH_ARAC_FAMILY_2"/>
    <property type="match status" value="1"/>
</dbReference>
<proteinExistence type="predicted"/>
<keyword evidence="6" id="KW-1185">Reference proteome</keyword>
<gene>
    <name evidence="5" type="ORF">E5163_08315</name>
</gene>
<dbReference type="RefSeq" id="WP_135995659.1">
    <property type="nucleotide sequence ID" value="NZ_CP071057.1"/>
</dbReference>
<evidence type="ECO:0000256" key="1">
    <source>
        <dbReference type="ARBA" id="ARBA00023015"/>
    </source>
</evidence>
<reference evidence="5 6" key="1">
    <citation type="journal article" date="2017" name="Int. J. Syst. Evol. Microbiol.">
        <title>Marinicauda algicola sp. nov., isolated from a marine red alga Rhodosorus marinus.</title>
        <authorList>
            <person name="Jeong S.E."/>
            <person name="Jeon S.H."/>
            <person name="Chun B.H."/>
            <person name="Kim D.W."/>
            <person name="Jeon C.O."/>
        </authorList>
    </citation>
    <scope>NUCLEOTIDE SEQUENCE [LARGE SCALE GENOMIC DNA]</scope>
    <source>
        <strain evidence="5 6">JCM 31718</strain>
    </source>
</reference>
<dbReference type="InterPro" id="IPR018060">
    <property type="entry name" value="HTH_AraC"/>
</dbReference>
<dbReference type="Gene3D" id="1.10.10.60">
    <property type="entry name" value="Homeodomain-like"/>
    <property type="match status" value="1"/>
</dbReference>
<dbReference type="AlphaFoldDB" id="A0A4S2H0R8"/>
<name>A0A4S2H0R8_9PROT</name>
<protein>
    <submittedName>
        <fullName evidence="5">AraC family transcriptional regulator</fullName>
    </submittedName>
</protein>
<evidence type="ECO:0000256" key="2">
    <source>
        <dbReference type="ARBA" id="ARBA00023125"/>
    </source>
</evidence>
<evidence type="ECO:0000256" key="3">
    <source>
        <dbReference type="ARBA" id="ARBA00023163"/>
    </source>
</evidence>
<comment type="caution">
    <text evidence="5">The sequence shown here is derived from an EMBL/GenBank/DDBJ whole genome shotgun (WGS) entry which is preliminary data.</text>
</comment>
<dbReference type="InterPro" id="IPR009057">
    <property type="entry name" value="Homeodomain-like_sf"/>
</dbReference>